<sequence length="132" mass="15843">MNLLRRTHDQLANEKQLHLVEFRKENLMYPRVVASPIVVRKAGAVASTETMDFTQYVLGGKVVLKRKEFPRFYVNLRSYKLYQKKKEYLRNQDQVKLRLYADHGELRSYLTDDFPEARPKKFWCKKESEELE</sequence>
<accession>A0ACC2PLX0</accession>
<name>A0ACC2PLX0_9HYME</name>
<dbReference type="Proteomes" id="UP001239111">
    <property type="component" value="Chromosome 1"/>
</dbReference>
<comment type="caution">
    <text evidence="1">The sequence shown here is derived from an EMBL/GenBank/DDBJ whole genome shotgun (WGS) entry which is preliminary data.</text>
</comment>
<organism evidence="1 2">
    <name type="scientific">Eretmocerus hayati</name>
    <dbReference type="NCBI Taxonomy" id="131215"/>
    <lineage>
        <taxon>Eukaryota</taxon>
        <taxon>Metazoa</taxon>
        <taxon>Ecdysozoa</taxon>
        <taxon>Arthropoda</taxon>
        <taxon>Hexapoda</taxon>
        <taxon>Insecta</taxon>
        <taxon>Pterygota</taxon>
        <taxon>Neoptera</taxon>
        <taxon>Endopterygota</taxon>
        <taxon>Hymenoptera</taxon>
        <taxon>Apocrita</taxon>
        <taxon>Proctotrupomorpha</taxon>
        <taxon>Chalcidoidea</taxon>
        <taxon>Aphelinidae</taxon>
        <taxon>Aphelininae</taxon>
        <taxon>Eretmocerus</taxon>
    </lineage>
</organism>
<dbReference type="EMBL" id="CM056741">
    <property type="protein sequence ID" value="KAJ8684595.1"/>
    <property type="molecule type" value="Genomic_DNA"/>
</dbReference>
<evidence type="ECO:0000313" key="1">
    <source>
        <dbReference type="EMBL" id="KAJ8684595.1"/>
    </source>
</evidence>
<keyword evidence="2" id="KW-1185">Reference proteome</keyword>
<protein>
    <submittedName>
        <fullName evidence="1">Uncharacterized protein</fullName>
    </submittedName>
</protein>
<proteinExistence type="predicted"/>
<reference evidence="1" key="1">
    <citation type="submission" date="2023-04" db="EMBL/GenBank/DDBJ databases">
        <title>A chromosome-level genome assembly of the parasitoid wasp Eretmocerus hayati.</title>
        <authorList>
            <person name="Zhong Y."/>
            <person name="Liu S."/>
            <person name="Liu Y."/>
        </authorList>
    </citation>
    <scope>NUCLEOTIDE SEQUENCE</scope>
    <source>
        <strain evidence="1">ZJU_SS_LIU_2023</strain>
    </source>
</reference>
<gene>
    <name evidence="1" type="ORF">QAD02_020387</name>
</gene>
<evidence type="ECO:0000313" key="2">
    <source>
        <dbReference type="Proteomes" id="UP001239111"/>
    </source>
</evidence>